<dbReference type="AlphaFoldDB" id="A0A4V1D9B6"/>
<gene>
    <name evidence="2" type="ORF">soil367_18790</name>
</gene>
<evidence type="ECO:0000313" key="3">
    <source>
        <dbReference type="Proteomes" id="UP000298049"/>
    </source>
</evidence>
<dbReference type="InterPro" id="IPR009875">
    <property type="entry name" value="PilZ_domain"/>
</dbReference>
<organism evidence="2 3">
    <name type="scientific">Hydrocarboniclastica marina</name>
    <dbReference type="NCBI Taxonomy" id="2259620"/>
    <lineage>
        <taxon>Bacteria</taxon>
        <taxon>Pseudomonadati</taxon>
        <taxon>Pseudomonadota</taxon>
        <taxon>Gammaproteobacteria</taxon>
        <taxon>Alteromonadales</taxon>
        <taxon>Alteromonadaceae</taxon>
        <taxon>Hydrocarboniclastica</taxon>
    </lineage>
</organism>
<reference evidence="2 3" key="1">
    <citation type="submission" date="2018-07" db="EMBL/GenBank/DDBJ databases">
        <title>Marsedoiliclastica nanhaica gen. nov. sp. nov., a novel marine hydrocarbonoclastic bacterium isolated from an in-situ enriched hydrocarbon-degrading consortium in deep-sea sediment.</title>
        <authorList>
            <person name="Dong C."/>
            <person name="Ma T."/>
            <person name="Liu R."/>
            <person name="Shao Z."/>
        </authorList>
    </citation>
    <scope>NUCLEOTIDE SEQUENCE [LARGE SCALE GENOMIC DNA]</scope>
    <source>
        <strain evidence="3">soil36-7</strain>
        <plasmid evidence="2 3">psoil36-7</plasmid>
    </source>
</reference>
<feature type="domain" description="PilZ" evidence="1">
    <location>
        <begin position="13"/>
        <end position="122"/>
    </location>
</feature>
<keyword evidence="2" id="KW-0614">Plasmid</keyword>
<dbReference type="SUPFAM" id="SSF141371">
    <property type="entry name" value="PilZ domain-like"/>
    <property type="match status" value="1"/>
</dbReference>
<dbReference type="Pfam" id="PF07238">
    <property type="entry name" value="PilZ"/>
    <property type="match status" value="1"/>
</dbReference>
<protein>
    <submittedName>
        <fullName evidence="2">PilZ domain-containing protein</fullName>
    </submittedName>
</protein>
<dbReference type="Gene3D" id="2.40.10.220">
    <property type="entry name" value="predicted glycosyltransferase like domains"/>
    <property type="match status" value="1"/>
</dbReference>
<sequence>MAVLPLTSHEAQRRAVRYSADHLLARISDPRTQAQATSVDHAPGSPVTLIDISEAGASFIYPQKLARGQIIHIDILGEQTQARRISAEVRNVQALTPKIVRVGVAFTLGEDDVTRHHLNGLIQYASLKGISKANW</sequence>
<name>A0A4V1D9B6_9ALTE</name>
<dbReference type="Proteomes" id="UP000298049">
    <property type="component" value="Plasmid psoil36-7"/>
</dbReference>
<geneLocation type="plasmid" evidence="2 3">
    <name>psoil36-7</name>
</geneLocation>
<dbReference type="EMBL" id="CP031094">
    <property type="protein sequence ID" value="QCF28120.1"/>
    <property type="molecule type" value="Genomic_DNA"/>
</dbReference>
<keyword evidence="3" id="KW-1185">Reference proteome</keyword>
<dbReference type="KEGG" id="hmi:soil367_18790"/>
<proteinExistence type="predicted"/>
<dbReference type="RefSeq" id="WP_136550792.1">
    <property type="nucleotide sequence ID" value="NZ_CP031094.1"/>
</dbReference>
<dbReference type="GO" id="GO:0035438">
    <property type="term" value="F:cyclic-di-GMP binding"/>
    <property type="evidence" value="ECO:0007669"/>
    <property type="project" value="InterPro"/>
</dbReference>
<evidence type="ECO:0000259" key="1">
    <source>
        <dbReference type="Pfam" id="PF07238"/>
    </source>
</evidence>
<evidence type="ECO:0000313" key="2">
    <source>
        <dbReference type="EMBL" id="QCF28120.1"/>
    </source>
</evidence>
<accession>A0A4V1D9B6</accession>